<reference evidence="9 10" key="2">
    <citation type="journal article" date="2011" name="Stand. Genomic Sci.">
        <title>Complete genome sequence of Truepera radiovictrix type strain (RQ-24).</title>
        <authorList>
            <person name="Ivanova N."/>
            <person name="Rohde C."/>
            <person name="Munk C."/>
            <person name="Nolan M."/>
            <person name="Lucas S."/>
            <person name="Del Rio T.G."/>
            <person name="Tice H."/>
            <person name="Deshpande S."/>
            <person name="Cheng J.F."/>
            <person name="Tapia R."/>
            <person name="Han C."/>
            <person name="Goodwin L."/>
            <person name="Pitluck S."/>
            <person name="Liolios K."/>
            <person name="Mavromatis K."/>
            <person name="Mikhailova N."/>
            <person name="Pati A."/>
            <person name="Chen A."/>
            <person name="Palaniappan K."/>
            <person name="Land M."/>
            <person name="Hauser L."/>
            <person name="Chang Y.J."/>
            <person name="Jeffries C.D."/>
            <person name="Brambilla E."/>
            <person name="Rohde M."/>
            <person name="Goker M."/>
            <person name="Tindall B.J."/>
            <person name="Woyke T."/>
            <person name="Bristow J."/>
            <person name="Eisen J.A."/>
            <person name="Markowitz V."/>
            <person name="Hugenholtz P."/>
            <person name="Kyrpides N.C."/>
            <person name="Klenk H.P."/>
            <person name="Lapidus A."/>
        </authorList>
    </citation>
    <scope>NUCLEOTIDE SEQUENCE [LARGE SCALE GENOMIC DNA]</scope>
    <source>
        <strain evidence="10">DSM 17093 / CIP 108686 / LMG 22925 / RQ-24</strain>
    </source>
</reference>
<evidence type="ECO:0000256" key="1">
    <source>
        <dbReference type="ARBA" id="ARBA00004651"/>
    </source>
</evidence>
<reference evidence="10" key="1">
    <citation type="submission" date="2010-05" db="EMBL/GenBank/DDBJ databases">
        <title>The complete genome of Truepera radiovictris DSM 17093.</title>
        <authorList>
            <consortium name="US DOE Joint Genome Institute (JGI-PGF)"/>
            <person name="Lucas S."/>
            <person name="Copeland A."/>
            <person name="Lapidus A."/>
            <person name="Glavina del Rio T."/>
            <person name="Dalin E."/>
            <person name="Tice H."/>
            <person name="Bruce D."/>
            <person name="Goodwin L."/>
            <person name="Pitluck S."/>
            <person name="Kyrpides N."/>
            <person name="Mavromatis K."/>
            <person name="Ovchinnikova G."/>
            <person name="Munk A.C."/>
            <person name="Detter J.C."/>
            <person name="Han C."/>
            <person name="Tapia R."/>
            <person name="Land M."/>
            <person name="Hauser L."/>
            <person name="Markowitz V."/>
            <person name="Cheng J.-F."/>
            <person name="Hugenholtz P."/>
            <person name="Woyke T."/>
            <person name="Wu D."/>
            <person name="Tindall B."/>
            <person name="Pomrenke H.G."/>
            <person name="Brambilla E."/>
            <person name="Klenk H.-P."/>
            <person name="Eisen J.A."/>
        </authorList>
    </citation>
    <scope>NUCLEOTIDE SEQUENCE [LARGE SCALE GENOMIC DNA]</scope>
    <source>
        <strain evidence="10">DSM 17093 / CIP 108686 / LMG 22925 / RQ-24</strain>
    </source>
</reference>
<dbReference type="Proteomes" id="UP000000379">
    <property type="component" value="Chromosome"/>
</dbReference>
<dbReference type="HOGENOM" id="CLU_045498_2_3_0"/>
<dbReference type="KEGG" id="tra:Trad_2132"/>
<evidence type="ECO:0000256" key="6">
    <source>
        <dbReference type="ARBA" id="ARBA00022989"/>
    </source>
</evidence>
<feature type="transmembrane region" description="Helical" evidence="8">
    <location>
        <begin position="82"/>
        <end position="100"/>
    </location>
</feature>
<keyword evidence="6 8" id="KW-1133">Transmembrane helix</keyword>
<dbReference type="InterPro" id="IPR052017">
    <property type="entry name" value="TSUP"/>
</dbReference>
<accession>D7CRF7</accession>
<dbReference type="AlphaFoldDB" id="D7CRF7"/>
<feature type="transmembrane region" description="Helical" evidence="8">
    <location>
        <begin position="112"/>
        <end position="130"/>
    </location>
</feature>
<evidence type="ECO:0000256" key="5">
    <source>
        <dbReference type="ARBA" id="ARBA00022692"/>
    </source>
</evidence>
<proteinExistence type="inferred from homology"/>
<keyword evidence="5 8" id="KW-0812">Transmembrane</keyword>
<dbReference type="STRING" id="649638.Trad_2132"/>
<feature type="transmembrane region" description="Helical" evidence="8">
    <location>
        <begin position="162"/>
        <end position="179"/>
    </location>
</feature>
<evidence type="ECO:0000313" key="9">
    <source>
        <dbReference type="EMBL" id="ADI15245.1"/>
    </source>
</evidence>
<dbReference type="PANTHER" id="PTHR30269">
    <property type="entry name" value="TRANSMEMBRANE PROTEIN YFCA"/>
    <property type="match status" value="1"/>
</dbReference>
<organism evidence="9 10">
    <name type="scientific">Truepera radiovictrix (strain DSM 17093 / CIP 108686 / LMG 22925 / RQ-24)</name>
    <dbReference type="NCBI Taxonomy" id="649638"/>
    <lineage>
        <taxon>Bacteria</taxon>
        <taxon>Thermotogati</taxon>
        <taxon>Deinococcota</taxon>
        <taxon>Deinococci</taxon>
        <taxon>Trueperales</taxon>
        <taxon>Trueperaceae</taxon>
        <taxon>Truepera</taxon>
    </lineage>
</organism>
<dbReference type="EMBL" id="CP002049">
    <property type="protein sequence ID" value="ADI15245.1"/>
    <property type="molecule type" value="Genomic_DNA"/>
</dbReference>
<feature type="transmembrane region" description="Helical" evidence="8">
    <location>
        <begin position="26"/>
        <end position="47"/>
    </location>
</feature>
<evidence type="ECO:0000256" key="3">
    <source>
        <dbReference type="ARBA" id="ARBA00022448"/>
    </source>
</evidence>
<keyword evidence="10" id="KW-1185">Reference proteome</keyword>
<protein>
    <recommendedName>
        <fullName evidence="8">Probable membrane transporter protein</fullName>
    </recommendedName>
</protein>
<keyword evidence="4 8" id="KW-1003">Cell membrane</keyword>
<feature type="transmembrane region" description="Helical" evidence="8">
    <location>
        <begin position="212"/>
        <end position="231"/>
    </location>
</feature>
<dbReference type="eggNOG" id="COG0730">
    <property type="taxonomic scope" value="Bacteria"/>
</dbReference>
<evidence type="ECO:0000256" key="7">
    <source>
        <dbReference type="ARBA" id="ARBA00023136"/>
    </source>
</evidence>
<sequence>MIGVMTGANSLITIPVMLQFGIHPGVAVATNMLALTFMSVGGALPFVGKGVFDRRRLPLFVLLTLLSSAIGAYLVTLIPAEAMSFLIAFFMLGVATFVVLNRRAGVTPRQKVGFGAAFAGYLLTFLLGVYGGFFSGGYVTMLTTTFVALFGMTFLQAIATTKIINFFSSLVATGVYVWAELIDWPLGVALSVTMFVGAAIGGKLALKFDNNVVRQVFLVVVVALAVKTLVFDLDWDMLARLVQTALGTA</sequence>
<evidence type="ECO:0000313" key="10">
    <source>
        <dbReference type="Proteomes" id="UP000000379"/>
    </source>
</evidence>
<dbReference type="Pfam" id="PF01925">
    <property type="entry name" value="TauE"/>
    <property type="match status" value="1"/>
</dbReference>
<keyword evidence="3" id="KW-0813">Transport</keyword>
<evidence type="ECO:0000256" key="4">
    <source>
        <dbReference type="ARBA" id="ARBA00022475"/>
    </source>
</evidence>
<name>D7CRF7_TRURR</name>
<gene>
    <name evidence="9" type="ordered locus">Trad_2132</name>
</gene>
<comment type="similarity">
    <text evidence="2 8">Belongs to the 4-toluene sulfonate uptake permease (TSUP) (TC 2.A.102) family.</text>
</comment>
<feature type="transmembrane region" description="Helical" evidence="8">
    <location>
        <begin position="59"/>
        <end position="76"/>
    </location>
</feature>
<evidence type="ECO:0000256" key="8">
    <source>
        <dbReference type="RuleBase" id="RU363041"/>
    </source>
</evidence>
<feature type="transmembrane region" description="Helical" evidence="8">
    <location>
        <begin position="185"/>
        <end position="205"/>
    </location>
</feature>
<comment type="subcellular location">
    <subcellularLocation>
        <location evidence="1 8">Cell membrane</location>
        <topology evidence="1 8">Multi-pass membrane protein</topology>
    </subcellularLocation>
</comment>
<evidence type="ECO:0000256" key="2">
    <source>
        <dbReference type="ARBA" id="ARBA00009142"/>
    </source>
</evidence>
<feature type="transmembrane region" description="Helical" evidence="8">
    <location>
        <begin position="136"/>
        <end position="155"/>
    </location>
</feature>
<dbReference type="PANTHER" id="PTHR30269:SF0">
    <property type="entry name" value="MEMBRANE TRANSPORTER PROTEIN YFCA-RELATED"/>
    <property type="match status" value="1"/>
</dbReference>
<keyword evidence="7 8" id="KW-0472">Membrane</keyword>
<dbReference type="GO" id="GO:0005886">
    <property type="term" value="C:plasma membrane"/>
    <property type="evidence" value="ECO:0007669"/>
    <property type="project" value="UniProtKB-SubCell"/>
</dbReference>
<dbReference type="InterPro" id="IPR002781">
    <property type="entry name" value="TM_pro_TauE-like"/>
</dbReference>